<dbReference type="EMBL" id="CP033905">
    <property type="protein sequence ID" value="AZR06279.1"/>
    <property type="molecule type" value="Genomic_DNA"/>
</dbReference>
<evidence type="ECO:0000256" key="14">
    <source>
        <dbReference type="ARBA" id="ARBA00044632"/>
    </source>
</evidence>
<evidence type="ECO:0000256" key="8">
    <source>
        <dbReference type="ARBA" id="ARBA00022833"/>
    </source>
</evidence>
<evidence type="ECO:0000256" key="3">
    <source>
        <dbReference type="ARBA" id="ARBA00011245"/>
    </source>
</evidence>
<proteinExistence type="inferred from homology"/>
<dbReference type="SUPFAM" id="SSF57716">
    <property type="entry name" value="Glucocorticoid receptor-like (DNA-binding domain)"/>
    <property type="match status" value="1"/>
</dbReference>
<dbReference type="AlphaFoldDB" id="A0A3S9QK68"/>
<dbReference type="GO" id="GO:0008270">
    <property type="term" value="F:zinc ion binding"/>
    <property type="evidence" value="ECO:0007669"/>
    <property type="project" value="UniProtKB-UniRule"/>
</dbReference>
<evidence type="ECO:0000256" key="4">
    <source>
        <dbReference type="ARBA" id="ARBA00022723"/>
    </source>
</evidence>
<dbReference type="SUPFAM" id="SSF46946">
    <property type="entry name" value="S13-like H2TH domain"/>
    <property type="match status" value="1"/>
</dbReference>
<evidence type="ECO:0000256" key="10">
    <source>
        <dbReference type="ARBA" id="ARBA00023204"/>
    </source>
</evidence>
<keyword evidence="8 15" id="KW-0862">Zinc</keyword>
<evidence type="ECO:0000256" key="9">
    <source>
        <dbReference type="ARBA" id="ARBA00023125"/>
    </source>
</evidence>
<dbReference type="FunFam" id="1.10.8.50:FF:000003">
    <property type="entry name" value="Formamidopyrimidine-DNA glycosylase"/>
    <property type="match status" value="1"/>
</dbReference>
<accession>A0A3S9QK68</accession>
<feature type="domain" description="Formamidopyrimidine-DNA glycosylase catalytic" evidence="17">
    <location>
        <begin position="2"/>
        <end position="109"/>
    </location>
</feature>
<gene>
    <name evidence="15" type="primary">mutM</name>
    <name evidence="15" type="synonym">fpg</name>
    <name evidence="18" type="ORF">EBQ10_02540</name>
</gene>
<keyword evidence="12 15" id="KW-0511">Multifunctional enzyme</keyword>
<evidence type="ECO:0000313" key="19">
    <source>
        <dbReference type="Proteomes" id="UP000275951"/>
    </source>
</evidence>
<dbReference type="Proteomes" id="UP000275951">
    <property type="component" value="Chromosome"/>
</dbReference>
<evidence type="ECO:0000256" key="7">
    <source>
        <dbReference type="ARBA" id="ARBA00022801"/>
    </source>
</evidence>
<dbReference type="GO" id="GO:0034039">
    <property type="term" value="F:8-oxo-7,8-dihydroguanine DNA N-glycosylase activity"/>
    <property type="evidence" value="ECO:0007669"/>
    <property type="project" value="TreeGrafter"/>
</dbReference>
<dbReference type="InterPro" id="IPR012319">
    <property type="entry name" value="FPG_cat"/>
</dbReference>
<dbReference type="HAMAP" id="MF_00103">
    <property type="entry name" value="Fapy_DNA_glycosyl"/>
    <property type="match status" value="1"/>
</dbReference>
<dbReference type="InterPro" id="IPR015887">
    <property type="entry name" value="DNA_glyclase_Znf_dom_DNA_BS"/>
</dbReference>
<dbReference type="GO" id="GO:0140078">
    <property type="term" value="F:class I DNA-(apurinic or apyrimidinic site) endonuclease activity"/>
    <property type="evidence" value="ECO:0007669"/>
    <property type="project" value="UniProtKB-EC"/>
</dbReference>
<dbReference type="GO" id="GO:0006284">
    <property type="term" value="P:base-excision repair"/>
    <property type="evidence" value="ECO:0007669"/>
    <property type="project" value="InterPro"/>
</dbReference>
<dbReference type="InterPro" id="IPR000214">
    <property type="entry name" value="Znf_DNA_glyclase/AP_lyase"/>
</dbReference>
<dbReference type="GO" id="GO:0006979">
    <property type="term" value="P:response to oxidative stress"/>
    <property type="evidence" value="ECO:0007669"/>
    <property type="project" value="UniProtKB-ARBA"/>
</dbReference>
<comment type="catalytic activity">
    <reaction evidence="1 15">
        <text>Hydrolysis of DNA containing ring-opened 7-methylguanine residues, releasing 2,6-diamino-4-hydroxy-5-(N-methyl)formamidopyrimidine.</text>
        <dbReference type="EC" id="3.2.2.23"/>
    </reaction>
</comment>
<evidence type="ECO:0000256" key="6">
    <source>
        <dbReference type="ARBA" id="ARBA00022771"/>
    </source>
</evidence>
<dbReference type="NCBIfam" id="TIGR00577">
    <property type="entry name" value="fpg"/>
    <property type="match status" value="1"/>
</dbReference>
<feature type="binding site" evidence="15">
    <location>
        <position position="162"/>
    </location>
    <ligand>
        <name>DNA</name>
        <dbReference type="ChEBI" id="CHEBI:16991"/>
    </ligand>
</feature>
<name>A0A3S9QK68_9ACTO</name>
<dbReference type="PROSITE" id="PS51066">
    <property type="entry name" value="ZF_FPG_2"/>
    <property type="match status" value="1"/>
</dbReference>
<dbReference type="EC" id="4.2.99.18" evidence="15"/>
<dbReference type="SMART" id="SM01232">
    <property type="entry name" value="H2TH"/>
    <property type="match status" value="1"/>
</dbReference>
<dbReference type="PROSITE" id="PS01242">
    <property type="entry name" value="ZF_FPG_1"/>
    <property type="match status" value="1"/>
</dbReference>
<evidence type="ECO:0000313" key="18">
    <source>
        <dbReference type="EMBL" id="AZR06279.1"/>
    </source>
</evidence>
<feature type="active site" description="Schiff-base intermediate with DNA" evidence="15">
    <location>
        <position position="2"/>
    </location>
</feature>
<organism evidence="18 19">
    <name type="scientific">Trueperella pyogenes</name>
    <dbReference type="NCBI Taxonomy" id="1661"/>
    <lineage>
        <taxon>Bacteria</taxon>
        <taxon>Bacillati</taxon>
        <taxon>Actinomycetota</taxon>
        <taxon>Actinomycetes</taxon>
        <taxon>Actinomycetales</taxon>
        <taxon>Actinomycetaceae</taxon>
        <taxon>Trueperella</taxon>
    </lineage>
</organism>
<dbReference type="Pfam" id="PF01149">
    <property type="entry name" value="Fapy_DNA_glyco"/>
    <property type="match status" value="1"/>
</dbReference>
<feature type="active site" description="Proton donor" evidence="15">
    <location>
        <position position="3"/>
    </location>
</feature>
<feature type="domain" description="FPG-type" evidence="16">
    <location>
        <begin position="248"/>
        <end position="282"/>
    </location>
</feature>
<dbReference type="InterPro" id="IPR015886">
    <property type="entry name" value="H2TH_FPG"/>
</dbReference>
<dbReference type="Gene3D" id="3.20.190.10">
    <property type="entry name" value="MutM-like, N-terminal"/>
    <property type="match status" value="1"/>
</dbReference>
<dbReference type="GO" id="GO:0003690">
    <property type="term" value="F:double-stranded DNA binding"/>
    <property type="evidence" value="ECO:0007669"/>
    <property type="project" value="UniProtKB-ARBA"/>
</dbReference>
<feature type="binding site" evidence="15">
    <location>
        <position position="87"/>
    </location>
    <ligand>
        <name>DNA</name>
        <dbReference type="ChEBI" id="CHEBI:16991"/>
    </ligand>
</feature>
<feature type="active site" description="Proton donor; for delta-elimination activity" evidence="15">
    <location>
        <position position="272"/>
    </location>
</feature>
<dbReference type="RefSeq" id="WP_114949525.1">
    <property type="nucleotide sequence ID" value="NZ_CP033905.1"/>
</dbReference>
<dbReference type="InterPro" id="IPR020629">
    <property type="entry name" value="FPG_Glyclase"/>
</dbReference>
<keyword evidence="5 15" id="KW-0227">DNA damage</keyword>
<keyword evidence="4 15" id="KW-0479">Metal-binding</keyword>
<comment type="function">
    <text evidence="15">Involved in base excision repair of DNA damaged by oxidation or by mutagenic agents. Acts as DNA glycosylase that recognizes and removes damaged bases. Has a preference for oxidized purines, such as 7,8-dihydro-8-oxoguanine (8-oxoG). Has AP (apurinic/apyrimidinic) lyase activity and introduces nicks in the DNA strand. Cleaves the DNA backbone by beta-delta elimination to generate a single-strand break at the site of the removed base with both 3'- and 5'-phosphates.</text>
</comment>
<keyword evidence="9 15" id="KW-0238">DNA-binding</keyword>
<protein>
    <recommendedName>
        <fullName evidence="15">Formamidopyrimidine-DNA glycosylase</fullName>
        <shortName evidence="15">Fapy-DNA glycosylase</shortName>
        <ecNumber evidence="15">3.2.2.23</ecNumber>
    </recommendedName>
    <alternativeName>
        <fullName evidence="15">DNA-(apurinic or apyrimidinic site) lyase MutM</fullName>
        <shortName evidence="15">AP lyase MutM</shortName>
        <ecNumber evidence="15">4.2.99.18</ecNumber>
    </alternativeName>
</protein>
<comment type="subunit">
    <text evidence="3 15">Monomer.</text>
</comment>
<keyword evidence="6 15" id="KW-0863">Zinc-finger</keyword>
<dbReference type="CDD" id="cd08966">
    <property type="entry name" value="EcFpg-like_N"/>
    <property type="match status" value="1"/>
</dbReference>
<dbReference type="PROSITE" id="PS51068">
    <property type="entry name" value="FPG_CAT"/>
    <property type="match status" value="1"/>
</dbReference>
<comment type="similarity">
    <text evidence="2 15">Belongs to the FPG family.</text>
</comment>
<keyword evidence="10 15" id="KW-0234">DNA repair</keyword>
<feature type="active site" description="Proton donor; for beta-elimination activity" evidence="15">
    <location>
        <position position="57"/>
    </location>
</feature>
<dbReference type="PANTHER" id="PTHR22993">
    <property type="entry name" value="FORMAMIDOPYRIMIDINE-DNA GLYCOSYLASE"/>
    <property type="match status" value="1"/>
</dbReference>
<evidence type="ECO:0000256" key="5">
    <source>
        <dbReference type="ARBA" id="ARBA00022763"/>
    </source>
</evidence>
<reference evidence="18 19" key="1">
    <citation type="submission" date="2018-11" db="EMBL/GenBank/DDBJ databases">
        <title>Multidrug-resistant genes are associated with an 42-kb island TGI1 carrying a complex class 1 integron in a Trueperella pyogenes.</title>
        <authorList>
            <person name="Dong W."/>
        </authorList>
    </citation>
    <scope>NUCLEOTIDE SEQUENCE [LARGE SCALE GENOMIC DNA]</scope>
    <source>
        <strain evidence="18 19">TP4</strain>
    </source>
</reference>
<sequence>MPELPEVETIRIGLEPIVVGATVEEVEVLNGRAVRRASAGLAPILGARFEAVARRGKYLWFDAGDVALVAHLGMSGQFRVGGSENPHRRASLFFAGGPRLDFVDQRTFGHLLPDAFVPTPDGQLAGWGSLAARIPQSVAHIGRDPLDPAFDLETVIRRVRSKHTEIKRVLLDQSVASGIGNIYADEALFLAGVHPRRLTDRMSLAKIRAVYLAAIDVMTSAIEAGGTSFDSMYVNVNGTSGYFERSLNVYGRADLPCYVCGTPIKREPFMGRSSHFCPTCQKPRNIRQPTLRAAVKVRSVSG</sequence>
<dbReference type="InterPro" id="IPR010979">
    <property type="entry name" value="Ribosomal_uS13-like_H2TH"/>
</dbReference>
<evidence type="ECO:0000256" key="1">
    <source>
        <dbReference type="ARBA" id="ARBA00001668"/>
    </source>
</evidence>
<dbReference type="Pfam" id="PF06827">
    <property type="entry name" value="zf-FPG_IleRS"/>
    <property type="match status" value="1"/>
</dbReference>
<keyword evidence="11 15" id="KW-0456">Lyase</keyword>
<dbReference type="SMART" id="SM00898">
    <property type="entry name" value="Fapy_DNA_glyco"/>
    <property type="match status" value="1"/>
</dbReference>
<dbReference type="PANTHER" id="PTHR22993:SF9">
    <property type="entry name" value="FORMAMIDOPYRIMIDINE-DNA GLYCOSYLASE"/>
    <property type="match status" value="1"/>
</dbReference>
<comment type="cofactor">
    <cofactor evidence="15">
        <name>Zn(2+)</name>
        <dbReference type="ChEBI" id="CHEBI:29105"/>
    </cofactor>
    <text evidence="15">Binds 1 zinc ion per subunit.</text>
</comment>
<evidence type="ECO:0000256" key="13">
    <source>
        <dbReference type="ARBA" id="ARBA00023295"/>
    </source>
</evidence>
<evidence type="ECO:0000256" key="11">
    <source>
        <dbReference type="ARBA" id="ARBA00023239"/>
    </source>
</evidence>
<dbReference type="Pfam" id="PF06831">
    <property type="entry name" value="H2TH"/>
    <property type="match status" value="1"/>
</dbReference>
<comment type="catalytic activity">
    <reaction evidence="14 15">
        <text>2'-deoxyribonucleotide-(2'-deoxyribose 5'-phosphate)-2'-deoxyribonucleotide-DNA = a 3'-end 2'-deoxyribonucleotide-(2,3-dehydro-2,3-deoxyribose 5'-phosphate)-DNA + a 5'-end 5'-phospho-2'-deoxyribonucleoside-DNA + H(+)</text>
        <dbReference type="Rhea" id="RHEA:66592"/>
        <dbReference type="Rhea" id="RHEA-COMP:13180"/>
        <dbReference type="Rhea" id="RHEA-COMP:16897"/>
        <dbReference type="Rhea" id="RHEA-COMP:17067"/>
        <dbReference type="ChEBI" id="CHEBI:15378"/>
        <dbReference type="ChEBI" id="CHEBI:136412"/>
        <dbReference type="ChEBI" id="CHEBI:157695"/>
        <dbReference type="ChEBI" id="CHEBI:167181"/>
        <dbReference type="EC" id="4.2.99.18"/>
    </reaction>
</comment>
<dbReference type="EC" id="3.2.2.23" evidence="15"/>
<keyword evidence="13 15" id="KW-0326">Glycosidase</keyword>
<evidence type="ECO:0000256" key="15">
    <source>
        <dbReference type="HAMAP-Rule" id="MF_00103"/>
    </source>
</evidence>
<dbReference type="Gene3D" id="1.10.8.50">
    <property type="match status" value="1"/>
</dbReference>
<dbReference type="InterPro" id="IPR010663">
    <property type="entry name" value="Znf_FPG/IleRS"/>
</dbReference>
<dbReference type="SUPFAM" id="SSF81624">
    <property type="entry name" value="N-terminal domain of MutM-like DNA repair proteins"/>
    <property type="match status" value="1"/>
</dbReference>
<feature type="binding site" evidence="15">
    <location>
        <position position="106"/>
    </location>
    <ligand>
        <name>DNA</name>
        <dbReference type="ChEBI" id="CHEBI:16991"/>
    </ligand>
</feature>
<evidence type="ECO:0000259" key="17">
    <source>
        <dbReference type="PROSITE" id="PS51068"/>
    </source>
</evidence>
<evidence type="ECO:0000256" key="12">
    <source>
        <dbReference type="ARBA" id="ARBA00023268"/>
    </source>
</evidence>
<evidence type="ECO:0000259" key="16">
    <source>
        <dbReference type="PROSITE" id="PS51066"/>
    </source>
</evidence>
<dbReference type="InterPro" id="IPR035937">
    <property type="entry name" value="FPG_N"/>
</dbReference>
<evidence type="ECO:0000256" key="2">
    <source>
        <dbReference type="ARBA" id="ARBA00009409"/>
    </source>
</evidence>
<keyword evidence="7 15" id="KW-0378">Hydrolase</keyword>
<dbReference type="GO" id="GO:0003684">
    <property type="term" value="F:damaged DNA binding"/>
    <property type="evidence" value="ECO:0007669"/>
    <property type="project" value="InterPro"/>
</dbReference>
<dbReference type="NCBIfam" id="NF002211">
    <property type="entry name" value="PRK01103.1"/>
    <property type="match status" value="1"/>
</dbReference>